<feature type="non-terminal residue" evidence="12">
    <location>
        <position position="59"/>
    </location>
</feature>
<keyword evidence="13" id="KW-1185">Reference proteome</keyword>
<feature type="non-terminal residue" evidence="12">
    <location>
        <position position="1"/>
    </location>
</feature>
<evidence type="ECO:0000256" key="2">
    <source>
        <dbReference type="ARBA" id="ARBA00003690"/>
    </source>
</evidence>
<evidence type="ECO:0000256" key="6">
    <source>
        <dbReference type="ARBA" id="ARBA00022723"/>
    </source>
</evidence>
<dbReference type="GO" id="GO:0005506">
    <property type="term" value="F:iron ion binding"/>
    <property type="evidence" value="ECO:0007669"/>
    <property type="project" value="InterPro"/>
</dbReference>
<evidence type="ECO:0000256" key="5">
    <source>
        <dbReference type="ARBA" id="ARBA00022617"/>
    </source>
</evidence>
<comment type="function">
    <text evidence="2">May be involved in the metabolism of insect hormones and in the breakdown of synthetic insecticides.</text>
</comment>
<comment type="caution">
    <text evidence="12">The sequence shown here is derived from an EMBL/GenBank/DDBJ whole genome shotgun (WGS) entry which is preliminary data.</text>
</comment>
<evidence type="ECO:0000256" key="4">
    <source>
        <dbReference type="ARBA" id="ARBA00010617"/>
    </source>
</evidence>
<protein>
    <recommendedName>
        <fullName evidence="14">Cytochrome P450</fullName>
    </recommendedName>
</protein>
<dbReference type="InterPro" id="IPR050196">
    <property type="entry name" value="Cytochrome_P450_Monoox"/>
</dbReference>
<evidence type="ECO:0000256" key="11">
    <source>
        <dbReference type="PIRSR" id="PIRSR602403-1"/>
    </source>
</evidence>
<keyword evidence="7" id="KW-0256">Endoplasmic reticulum</keyword>
<comment type="subcellular location">
    <subcellularLocation>
        <location evidence="3">Endoplasmic reticulum membrane</location>
    </subcellularLocation>
</comment>
<gene>
    <name evidence="12" type="ORF">TNIN_18821</name>
</gene>
<comment type="similarity">
    <text evidence="4">Belongs to the cytochrome P450 family.</text>
</comment>
<dbReference type="InterPro" id="IPR001128">
    <property type="entry name" value="Cyt_P450"/>
</dbReference>
<evidence type="ECO:0000256" key="8">
    <source>
        <dbReference type="ARBA" id="ARBA00023004"/>
    </source>
</evidence>
<evidence type="ECO:0000256" key="9">
    <source>
        <dbReference type="ARBA" id="ARBA00023033"/>
    </source>
</evidence>
<dbReference type="PRINTS" id="PR00465">
    <property type="entry name" value="EP450IV"/>
</dbReference>
<organism evidence="12 13">
    <name type="scientific">Trichonephila inaurata madagascariensis</name>
    <dbReference type="NCBI Taxonomy" id="2747483"/>
    <lineage>
        <taxon>Eukaryota</taxon>
        <taxon>Metazoa</taxon>
        <taxon>Ecdysozoa</taxon>
        <taxon>Arthropoda</taxon>
        <taxon>Chelicerata</taxon>
        <taxon>Arachnida</taxon>
        <taxon>Araneae</taxon>
        <taxon>Araneomorphae</taxon>
        <taxon>Entelegynae</taxon>
        <taxon>Araneoidea</taxon>
        <taxon>Nephilidae</taxon>
        <taxon>Trichonephila</taxon>
        <taxon>Trichonephila inaurata</taxon>
    </lineage>
</organism>
<dbReference type="GO" id="GO:0005789">
    <property type="term" value="C:endoplasmic reticulum membrane"/>
    <property type="evidence" value="ECO:0007669"/>
    <property type="project" value="UniProtKB-SubCell"/>
</dbReference>
<sequence>GYTLPKGSSFVLPAMILHRDPEVFPDPDKFDPDRFSAENSVNIPEYAYIPFSVGPRNCI</sequence>
<dbReference type="Proteomes" id="UP000886998">
    <property type="component" value="Unassembled WGS sequence"/>
</dbReference>
<proteinExistence type="inferred from homology"/>
<dbReference type="AlphaFoldDB" id="A0A8X7BP64"/>
<accession>A0A8X7BP64</accession>
<dbReference type="Pfam" id="PF00067">
    <property type="entry name" value="p450"/>
    <property type="match status" value="1"/>
</dbReference>
<dbReference type="Gene3D" id="1.10.630.10">
    <property type="entry name" value="Cytochrome P450"/>
    <property type="match status" value="1"/>
</dbReference>
<dbReference type="OrthoDB" id="2023at2759"/>
<dbReference type="GO" id="GO:0020037">
    <property type="term" value="F:heme binding"/>
    <property type="evidence" value="ECO:0007669"/>
    <property type="project" value="InterPro"/>
</dbReference>
<evidence type="ECO:0000256" key="10">
    <source>
        <dbReference type="ARBA" id="ARBA00023136"/>
    </source>
</evidence>
<evidence type="ECO:0000256" key="7">
    <source>
        <dbReference type="ARBA" id="ARBA00022824"/>
    </source>
</evidence>
<dbReference type="InterPro" id="IPR036396">
    <property type="entry name" value="Cyt_P450_sf"/>
</dbReference>
<evidence type="ECO:0000256" key="1">
    <source>
        <dbReference type="ARBA" id="ARBA00001971"/>
    </source>
</evidence>
<keyword evidence="10" id="KW-0472">Membrane</keyword>
<keyword evidence="6 11" id="KW-0479">Metal-binding</keyword>
<name>A0A8X7BP64_9ARAC</name>
<keyword evidence="9" id="KW-0560">Oxidoreductase</keyword>
<dbReference type="SUPFAM" id="SSF48264">
    <property type="entry name" value="Cytochrome P450"/>
    <property type="match status" value="1"/>
</dbReference>
<evidence type="ECO:0000313" key="13">
    <source>
        <dbReference type="Proteomes" id="UP000886998"/>
    </source>
</evidence>
<dbReference type="EMBL" id="BMAV01000322">
    <property type="protein sequence ID" value="GFY37502.1"/>
    <property type="molecule type" value="Genomic_DNA"/>
</dbReference>
<keyword evidence="5 11" id="KW-0349">Heme</keyword>
<evidence type="ECO:0000256" key="3">
    <source>
        <dbReference type="ARBA" id="ARBA00004586"/>
    </source>
</evidence>
<keyword evidence="9" id="KW-0503">Monooxygenase</keyword>
<dbReference type="PANTHER" id="PTHR24291">
    <property type="entry name" value="CYTOCHROME P450 FAMILY 4"/>
    <property type="match status" value="1"/>
</dbReference>
<dbReference type="InterPro" id="IPR002403">
    <property type="entry name" value="Cyt_P450_E_grp-IV"/>
</dbReference>
<comment type="cofactor">
    <cofactor evidence="1 11">
        <name>heme</name>
        <dbReference type="ChEBI" id="CHEBI:30413"/>
    </cofactor>
</comment>
<dbReference type="PANTHER" id="PTHR24291:SF189">
    <property type="entry name" value="CYTOCHROME P450 4C3-RELATED"/>
    <property type="match status" value="1"/>
</dbReference>
<evidence type="ECO:0000313" key="12">
    <source>
        <dbReference type="EMBL" id="GFY37502.1"/>
    </source>
</evidence>
<keyword evidence="8 11" id="KW-0408">Iron</keyword>
<dbReference type="GO" id="GO:0004497">
    <property type="term" value="F:monooxygenase activity"/>
    <property type="evidence" value="ECO:0007669"/>
    <property type="project" value="UniProtKB-KW"/>
</dbReference>
<dbReference type="GO" id="GO:0016705">
    <property type="term" value="F:oxidoreductase activity, acting on paired donors, with incorporation or reduction of molecular oxygen"/>
    <property type="evidence" value="ECO:0007669"/>
    <property type="project" value="InterPro"/>
</dbReference>
<evidence type="ECO:0008006" key="14">
    <source>
        <dbReference type="Google" id="ProtNLM"/>
    </source>
</evidence>
<feature type="binding site" description="axial binding residue" evidence="11">
    <location>
        <position position="58"/>
    </location>
    <ligand>
        <name>heme</name>
        <dbReference type="ChEBI" id="CHEBI:30413"/>
    </ligand>
    <ligandPart>
        <name>Fe</name>
        <dbReference type="ChEBI" id="CHEBI:18248"/>
    </ligandPart>
</feature>
<reference evidence="12" key="1">
    <citation type="submission" date="2020-08" db="EMBL/GenBank/DDBJ databases">
        <title>Multicomponent nature underlies the extraordinary mechanical properties of spider dragline silk.</title>
        <authorList>
            <person name="Kono N."/>
            <person name="Nakamura H."/>
            <person name="Mori M."/>
            <person name="Yoshida Y."/>
            <person name="Ohtoshi R."/>
            <person name="Malay A.D."/>
            <person name="Moran D.A.P."/>
            <person name="Tomita M."/>
            <person name="Numata K."/>
            <person name="Arakawa K."/>
        </authorList>
    </citation>
    <scope>NUCLEOTIDE SEQUENCE</scope>
</reference>